<gene>
    <name evidence="10" type="ORF">M670_01635</name>
</gene>
<evidence type="ECO:0000256" key="5">
    <source>
        <dbReference type="ARBA" id="ARBA00023136"/>
    </source>
</evidence>
<dbReference type="PROSITE" id="PS51257">
    <property type="entry name" value="PROKAR_LIPOPROTEIN"/>
    <property type="match status" value="1"/>
</dbReference>
<dbReference type="PANTHER" id="PTHR35789:SF1">
    <property type="entry name" value="SPORE GERMINATION PROTEIN B3"/>
    <property type="match status" value="1"/>
</dbReference>
<dbReference type="PATRIC" id="fig|1348973.3.peg.1595"/>
<evidence type="ECO:0000256" key="2">
    <source>
        <dbReference type="ARBA" id="ARBA00007886"/>
    </source>
</evidence>
<dbReference type="Pfam" id="PF05504">
    <property type="entry name" value="Spore_GerAC"/>
    <property type="match status" value="1"/>
</dbReference>
<evidence type="ECO:0000256" key="4">
    <source>
        <dbReference type="ARBA" id="ARBA00022729"/>
    </source>
</evidence>
<dbReference type="AlphaFoldDB" id="A0A072NPR6"/>
<evidence type="ECO:0000259" key="9">
    <source>
        <dbReference type="Pfam" id="PF25198"/>
    </source>
</evidence>
<dbReference type="RefSeq" id="WP_035194723.1">
    <property type="nucleotide sequence ID" value="NZ_JJRY01000004.1"/>
</dbReference>
<dbReference type="InterPro" id="IPR046953">
    <property type="entry name" value="Spore_GerAC-like_C"/>
</dbReference>
<evidence type="ECO:0000256" key="7">
    <source>
        <dbReference type="ARBA" id="ARBA00023288"/>
    </source>
</evidence>
<evidence type="ECO:0000259" key="8">
    <source>
        <dbReference type="Pfam" id="PF05504"/>
    </source>
</evidence>
<dbReference type="OrthoDB" id="9816067at2"/>
<dbReference type="InterPro" id="IPR038501">
    <property type="entry name" value="Spore_GerAC_C_sf"/>
</dbReference>
<dbReference type="GO" id="GO:0009847">
    <property type="term" value="P:spore germination"/>
    <property type="evidence" value="ECO:0007669"/>
    <property type="project" value="InterPro"/>
</dbReference>
<evidence type="ECO:0000313" key="10">
    <source>
        <dbReference type="EMBL" id="KEF39242.1"/>
    </source>
</evidence>
<sequence>MIKQITIKPILIFTTLLILTGCWDQEEIDQRAYVLGIGLDKTSHKGIIKVTYLISNPEAGSTQVGGGSQEPTHETITFNAPDFIRSQNIANAVIAKTITYDILDFFVVSEDFAKDKDFIRWIYDATKDRDIRRDTRLIITKETANKFIENNKPKLETRRHEYFEIMFKDSIKIGLIPDSTIHNFFRITEADADLFITAYATTEQDEDTAELNSDPELIAGKLKVTGNTNPAQFLGSAIFKEGRMIGTLSVEETRIAELMNTAMEMPSFLASFPDPFMEGYWITARYTQINDPEIKVDVTQKTPKIRVNLPLLVEVLTDHSMVNYANNKDKRDELKEHMKKRIQERIAALVKRTQEEFLGQPFGFSLAARKHFLTIPQWEKYDWMKSYPDAVIEISVDITYGEFGRQSELPSYQRVRD</sequence>
<dbReference type="InterPro" id="IPR057336">
    <property type="entry name" value="GerAC_N"/>
</dbReference>
<accession>A0A072NPR6</accession>
<organism evidence="10 11">
    <name type="scientific">Schinkia azotoformans MEV2011</name>
    <dbReference type="NCBI Taxonomy" id="1348973"/>
    <lineage>
        <taxon>Bacteria</taxon>
        <taxon>Bacillati</taxon>
        <taxon>Bacillota</taxon>
        <taxon>Bacilli</taxon>
        <taxon>Bacillales</taxon>
        <taxon>Bacillaceae</taxon>
        <taxon>Calidifontibacillus/Schinkia group</taxon>
        <taxon>Schinkia</taxon>
    </lineage>
</organism>
<dbReference type="PANTHER" id="PTHR35789">
    <property type="entry name" value="SPORE GERMINATION PROTEIN B3"/>
    <property type="match status" value="1"/>
</dbReference>
<dbReference type="Gene3D" id="3.30.300.210">
    <property type="entry name" value="Nutrient germinant receptor protein C, domain 3"/>
    <property type="match status" value="1"/>
</dbReference>
<protein>
    <submittedName>
        <fullName evidence="10">Spore germination B3/ GerAC like, C-terminal</fullName>
    </submittedName>
</protein>
<keyword evidence="3" id="KW-0309">Germination</keyword>
<dbReference type="Proteomes" id="UP000027936">
    <property type="component" value="Unassembled WGS sequence"/>
</dbReference>
<reference evidence="10 11" key="1">
    <citation type="submission" date="2014-04" db="EMBL/GenBank/DDBJ databases">
        <title>Draft genome sequence of Bacillus azotoformans MEV2011, a (co-) denitrifying strain unable to grow in the presence of oxygen.</title>
        <authorList>
            <person name="Nielsen M."/>
            <person name="Schreiber L."/>
            <person name="Finster K."/>
            <person name="Schramm A."/>
        </authorList>
    </citation>
    <scope>NUCLEOTIDE SEQUENCE [LARGE SCALE GENOMIC DNA]</scope>
    <source>
        <strain evidence="10 11">MEV2011</strain>
    </source>
</reference>
<keyword evidence="4" id="KW-0732">Signal</keyword>
<evidence type="ECO:0000256" key="3">
    <source>
        <dbReference type="ARBA" id="ARBA00022544"/>
    </source>
</evidence>
<feature type="domain" description="Spore germination protein N-terminal" evidence="9">
    <location>
        <begin position="24"/>
        <end position="196"/>
    </location>
</feature>
<dbReference type="InterPro" id="IPR008844">
    <property type="entry name" value="Spore_GerAC-like"/>
</dbReference>
<comment type="caution">
    <text evidence="10">The sequence shown here is derived from an EMBL/GenBank/DDBJ whole genome shotgun (WGS) entry which is preliminary data.</text>
</comment>
<dbReference type="Pfam" id="PF25198">
    <property type="entry name" value="Spore_GerAC_N"/>
    <property type="match status" value="1"/>
</dbReference>
<name>A0A072NPR6_SCHAZ</name>
<evidence type="ECO:0000256" key="1">
    <source>
        <dbReference type="ARBA" id="ARBA00004635"/>
    </source>
</evidence>
<keyword evidence="6" id="KW-0564">Palmitate</keyword>
<feature type="domain" description="Spore germination GerAC-like C-terminal" evidence="8">
    <location>
        <begin position="235"/>
        <end position="399"/>
    </location>
</feature>
<dbReference type="GO" id="GO:0016020">
    <property type="term" value="C:membrane"/>
    <property type="evidence" value="ECO:0007669"/>
    <property type="project" value="UniProtKB-SubCell"/>
</dbReference>
<keyword evidence="7" id="KW-0449">Lipoprotein</keyword>
<proteinExistence type="inferred from homology"/>
<evidence type="ECO:0000256" key="6">
    <source>
        <dbReference type="ARBA" id="ARBA00023139"/>
    </source>
</evidence>
<comment type="subcellular location">
    <subcellularLocation>
        <location evidence="1">Membrane</location>
        <topology evidence="1">Lipid-anchor</topology>
    </subcellularLocation>
</comment>
<keyword evidence="5" id="KW-0472">Membrane</keyword>
<evidence type="ECO:0000313" key="11">
    <source>
        <dbReference type="Proteomes" id="UP000027936"/>
    </source>
</evidence>
<dbReference type="EMBL" id="JJRY01000004">
    <property type="protein sequence ID" value="KEF39242.1"/>
    <property type="molecule type" value="Genomic_DNA"/>
</dbReference>
<comment type="similarity">
    <text evidence="2">Belongs to the GerABKC lipoprotein family.</text>
</comment>